<dbReference type="InterPro" id="IPR005883">
    <property type="entry name" value="PilM"/>
</dbReference>
<keyword evidence="4" id="KW-1185">Reference proteome</keyword>
<name>A0A1I6HZR8_9GAMM</name>
<gene>
    <name evidence="3" type="ORF">SAMN04488073_3239</name>
</gene>
<evidence type="ECO:0000313" key="4">
    <source>
        <dbReference type="Proteomes" id="UP000199290"/>
    </source>
</evidence>
<sequence>MGRLQIGLAWWQQSLWGLLPVAWAKRLRAPRNYLLLLKLADSQIHVVRGEGVGQSHLRTVPLSPAAGDGLLDVMGLIGRSSRRMPIVLLLSTDQVLSQRITLPVAAEGSLNSFFEFDLDRLTPFASDEVYYDYQVIGRDKAKGRITVLLVLIRRQDLDGLLETLGALGSRLHSVDVTRNTNTDRLERHGVNLLPSELRHKPPSRPFWLSVAFATMALAFVVFLQMSTLNHKEGRIEKLQAQVRGLSESTKAVIELTKQVSETEQATHFVMARKLQIPTMTDVLRRLTEVLPDHTHIEQLRVNGNEVELHGFSKSAASLIPLLEGSPWFQEATLRAAITQDRESALERYKIRVAVDRKALRANSKQPAGESSQSGASEDSS</sequence>
<organism evidence="3 4">
    <name type="scientific">Marinobacter gudaonensis</name>
    <dbReference type="NCBI Taxonomy" id="375760"/>
    <lineage>
        <taxon>Bacteria</taxon>
        <taxon>Pseudomonadati</taxon>
        <taxon>Pseudomonadota</taxon>
        <taxon>Gammaproteobacteria</taxon>
        <taxon>Pseudomonadales</taxon>
        <taxon>Marinobacteraceae</taxon>
        <taxon>Marinobacter</taxon>
    </lineage>
</organism>
<protein>
    <submittedName>
        <fullName evidence="3">Type IV pilus assembly protein PilM</fullName>
    </submittedName>
</protein>
<feature type="compositionally biased region" description="Low complexity" evidence="1">
    <location>
        <begin position="367"/>
        <end position="380"/>
    </location>
</feature>
<dbReference type="PANTHER" id="PTHR40278:SF1">
    <property type="entry name" value="DNA UTILIZATION PROTEIN HOFN"/>
    <property type="match status" value="1"/>
</dbReference>
<dbReference type="Pfam" id="PF11104">
    <property type="entry name" value="PilM_2"/>
    <property type="match status" value="1"/>
</dbReference>
<dbReference type="RefSeq" id="WP_208603460.1">
    <property type="nucleotide sequence ID" value="NZ_FOYV01000004.1"/>
</dbReference>
<dbReference type="InterPro" id="IPR052534">
    <property type="entry name" value="Extracell_DNA_Util/SecSys_Comp"/>
</dbReference>
<dbReference type="InterPro" id="IPR007813">
    <property type="entry name" value="PilN"/>
</dbReference>
<keyword evidence="2" id="KW-0812">Transmembrane</keyword>
<keyword evidence="2" id="KW-0472">Membrane</keyword>
<dbReference type="SUPFAM" id="SSF53067">
    <property type="entry name" value="Actin-like ATPase domain"/>
    <property type="match status" value="1"/>
</dbReference>
<keyword evidence="2" id="KW-1133">Transmembrane helix</keyword>
<evidence type="ECO:0000313" key="3">
    <source>
        <dbReference type="EMBL" id="SFR59908.1"/>
    </source>
</evidence>
<dbReference type="Gene3D" id="3.30.1490.300">
    <property type="match status" value="1"/>
</dbReference>
<reference evidence="4" key="1">
    <citation type="submission" date="2016-10" db="EMBL/GenBank/DDBJ databases">
        <authorList>
            <person name="Varghese N."/>
            <person name="Submissions S."/>
        </authorList>
    </citation>
    <scope>NUCLEOTIDE SEQUENCE [LARGE SCALE GENOMIC DNA]</scope>
    <source>
        <strain evidence="4">CGMCC 1.6294</strain>
    </source>
</reference>
<accession>A0A1I6HZR8</accession>
<proteinExistence type="predicted"/>
<dbReference type="Proteomes" id="UP000199290">
    <property type="component" value="Unassembled WGS sequence"/>
</dbReference>
<evidence type="ECO:0000256" key="1">
    <source>
        <dbReference type="SAM" id="MobiDB-lite"/>
    </source>
</evidence>
<dbReference type="InterPro" id="IPR043129">
    <property type="entry name" value="ATPase_NBD"/>
</dbReference>
<feature type="transmembrane region" description="Helical" evidence="2">
    <location>
        <begin position="206"/>
        <end position="225"/>
    </location>
</feature>
<dbReference type="PANTHER" id="PTHR40278">
    <property type="entry name" value="DNA UTILIZATION PROTEIN HOFN"/>
    <property type="match status" value="1"/>
</dbReference>
<dbReference type="AlphaFoldDB" id="A0A1I6HZR8"/>
<dbReference type="Pfam" id="PF05137">
    <property type="entry name" value="PilN"/>
    <property type="match status" value="1"/>
</dbReference>
<feature type="region of interest" description="Disordered" evidence="1">
    <location>
        <begin position="359"/>
        <end position="380"/>
    </location>
</feature>
<dbReference type="STRING" id="375760.SAMN04488073_3239"/>
<evidence type="ECO:0000256" key="2">
    <source>
        <dbReference type="SAM" id="Phobius"/>
    </source>
</evidence>
<dbReference type="EMBL" id="FOYV01000004">
    <property type="protein sequence ID" value="SFR59908.1"/>
    <property type="molecule type" value="Genomic_DNA"/>
</dbReference>